<protein>
    <recommendedName>
        <fullName evidence="3">YfiR family protein</fullName>
    </recommendedName>
</protein>
<dbReference type="InterPro" id="IPR025293">
    <property type="entry name" value="YfiR/HmsC-like"/>
</dbReference>
<proteinExistence type="predicted"/>
<dbReference type="AlphaFoldDB" id="A0A0S2SJS9"/>
<evidence type="ECO:0000313" key="2">
    <source>
        <dbReference type="Proteomes" id="UP000058114"/>
    </source>
</evidence>
<gene>
    <name evidence="1" type="ORF">WL1483_2550</name>
</gene>
<reference evidence="1 2" key="2">
    <citation type="journal article" date="2016" name="Genome Announc.">
        <title>Complete Genome Sequence of the Highly Virulent Aeromonas schubertii Strain WL1483, Isolated from Diseased Snakehead Fish (Channa argus) in China.</title>
        <authorList>
            <person name="Liu L."/>
            <person name="Li N."/>
            <person name="Zhang D."/>
            <person name="Fu X."/>
            <person name="Shi C."/>
            <person name="Lin Q."/>
            <person name="Hao G."/>
        </authorList>
    </citation>
    <scope>NUCLEOTIDE SEQUENCE [LARGE SCALE GENOMIC DNA]</scope>
    <source>
        <strain evidence="1 2">WL1483</strain>
    </source>
</reference>
<dbReference type="EMBL" id="CP013067">
    <property type="protein sequence ID" value="ALP41969.1"/>
    <property type="molecule type" value="Genomic_DNA"/>
</dbReference>
<dbReference type="KEGG" id="asr:WL1483_2550"/>
<evidence type="ECO:0008006" key="3">
    <source>
        <dbReference type="Google" id="ProtNLM"/>
    </source>
</evidence>
<dbReference type="Pfam" id="PF13689">
    <property type="entry name" value="DUF4154"/>
    <property type="match status" value="1"/>
</dbReference>
<dbReference type="Proteomes" id="UP000058114">
    <property type="component" value="Chromosome"/>
</dbReference>
<accession>A0A0S2SJS9</accession>
<dbReference type="PATRIC" id="fig|652.5.peg.2462"/>
<dbReference type="RefSeq" id="WP_235512919.1">
    <property type="nucleotide sequence ID" value="NZ_CP013067.1"/>
</dbReference>
<evidence type="ECO:0000313" key="1">
    <source>
        <dbReference type="EMBL" id="ALP41969.1"/>
    </source>
</evidence>
<reference evidence="2" key="1">
    <citation type="submission" date="2015-10" db="EMBL/GenBank/DDBJ databases">
        <title>Complete Genome Sequence of Aeromonas schubertii strain WL1483.</title>
        <authorList>
            <person name="Liu L."/>
        </authorList>
    </citation>
    <scope>NUCLEOTIDE SEQUENCE [LARGE SCALE GENOMIC DNA]</scope>
    <source>
        <strain evidence="2">WL1483</strain>
    </source>
</reference>
<organism evidence="1 2">
    <name type="scientific">Aeromonas schubertii</name>
    <dbReference type="NCBI Taxonomy" id="652"/>
    <lineage>
        <taxon>Bacteria</taxon>
        <taxon>Pseudomonadati</taxon>
        <taxon>Pseudomonadota</taxon>
        <taxon>Gammaproteobacteria</taxon>
        <taxon>Aeromonadales</taxon>
        <taxon>Aeromonadaceae</taxon>
        <taxon>Aeromonas</taxon>
    </lineage>
</organism>
<sequence>MTGAVHAEAPLSQVERRGVAVCDVVLDILAYTRWPRSHDSLRLCVAAPTEYADPLLGLRQLRDGRPMVTQRMGLDEPTLAAECDALYLGVLDDAARLRLATRLAGSAVLTLEENNRECVAGGAFCLQVGDERVSFRVNLDALARSGVKVHPGVLKLGRKGRAP</sequence>
<name>A0A0S2SJS9_9GAMM</name>